<accession>A0A9P5X9Z9</accession>
<dbReference type="EMBL" id="MU151211">
    <property type="protein sequence ID" value="KAF9447199.1"/>
    <property type="molecule type" value="Genomic_DNA"/>
</dbReference>
<feature type="region of interest" description="Disordered" evidence="1">
    <location>
        <begin position="102"/>
        <end position="124"/>
    </location>
</feature>
<dbReference type="AlphaFoldDB" id="A0A9P5X9Z9"/>
<feature type="region of interest" description="Disordered" evidence="1">
    <location>
        <begin position="331"/>
        <end position="428"/>
    </location>
</feature>
<comment type="caution">
    <text evidence="2">The sequence shown here is derived from an EMBL/GenBank/DDBJ whole genome shotgun (WGS) entry which is preliminary data.</text>
</comment>
<name>A0A9P5X9Z9_9AGAR</name>
<protein>
    <submittedName>
        <fullName evidence="2">Uncharacterized protein</fullName>
    </submittedName>
</protein>
<feature type="compositionally biased region" description="Polar residues" evidence="1">
    <location>
        <begin position="163"/>
        <end position="176"/>
    </location>
</feature>
<gene>
    <name evidence="2" type="ORF">P691DRAFT_776319</name>
</gene>
<sequence length="428" mass="47870">MDHRSDIHCVLKVENHSNEPLNIRGIFSDAGEIPQLYPYDAGVLGQLHYFVEYQHRESIDCALYLGLGSSAGLRVYPIQSDPHLVEQFRSCKPYGASRQLSKEITSTARRPSASVPISTNYPKHEARNTGKRLLVGRSSDFGARDRLLKGQYGRRTPPEHPTSDSLSRQPSTSELPHICRTTSNLSTNTEVQPFLDTSPVSFSMHSRLAMNIQGQEIIYDLSKDPQQDPKVVIELLKLSSSERGNWMVAGAHFRRVGKPCAAIDVMYAMLEVLVNNGFTEAKLKPVFLLLSGCELDLAICAKNSGNSVGFQQHNNNMQIWLQKVYGTSPPSTLVEPPNSLLSSTVTLNRDPPEPPGSTHAIQPDSLPPIKGPALRNSPERVINRKRKMERNPSEERNVRRRHSGPPRLPPRRSSGGRFFGNKENWRRT</sequence>
<organism evidence="2 3">
    <name type="scientific">Macrolepiota fuliginosa MF-IS2</name>
    <dbReference type="NCBI Taxonomy" id="1400762"/>
    <lineage>
        <taxon>Eukaryota</taxon>
        <taxon>Fungi</taxon>
        <taxon>Dikarya</taxon>
        <taxon>Basidiomycota</taxon>
        <taxon>Agaricomycotina</taxon>
        <taxon>Agaricomycetes</taxon>
        <taxon>Agaricomycetidae</taxon>
        <taxon>Agaricales</taxon>
        <taxon>Agaricineae</taxon>
        <taxon>Agaricaceae</taxon>
        <taxon>Macrolepiota</taxon>
    </lineage>
</organism>
<proteinExistence type="predicted"/>
<dbReference type="OrthoDB" id="2670565at2759"/>
<evidence type="ECO:0000256" key="1">
    <source>
        <dbReference type="SAM" id="MobiDB-lite"/>
    </source>
</evidence>
<feature type="compositionally biased region" description="Polar residues" evidence="1">
    <location>
        <begin position="102"/>
        <end position="121"/>
    </location>
</feature>
<reference evidence="2" key="1">
    <citation type="submission" date="2020-11" db="EMBL/GenBank/DDBJ databases">
        <authorList>
            <consortium name="DOE Joint Genome Institute"/>
            <person name="Ahrendt S."/>
            <person name="Riley R."/>
            <person name="Andreopoulos W."/>
            <person name="Labutti K."/>
            <person name="Pangilinan J."/>
            <person name="Ruiz-Duenas F.J."/>
            <person name="Barrasa J.M."/>
            <person name="Sanchez-Garcia M."/>
            <person name="Camarero S."/>
            <person name="Miyauchi S."/>
            <person name="Serrano A."/>
            <person name="Linde D."/>
            <person name="Babiker R."/>
            <person name="Drula E."/>
            <person name="Ayuso-Fernandez I."/>
            <person name="Pacheco R."/>
            <person name="Padilla G."/>
            <person name="Ferreira P."/>
            <person name="Barriuso J."/>
            <person name="Kellner H."/>
            <person name="Castanera R."/>
            <person name="Alfaro M."/>
            <person name="Ramirez L."/>
            <person name="Pisabarro A.G."/>
            <person name="Kuo A."/>
            <person name="Tritt A."/>
            <person name="Lipzen A."/>
            <person name="He G."/>
            <person name="Yan M."/>
            <person name="Ng V."/>
            <person name="Cullen D."/>
            <person name="Martin F."/>
            <person name="Rosso M.-N."/>
            <person name="Henrissat B."/>
            <person name="Hibbett D."/>
            <person name="Martinez A.T."/>
            <person name="Grigoriev I.V."/>
        </authorList>
    </citation>
    <scope>NUCLEOTIDE SEQUENCE</scope>
    <source>
        <strain evidence="2">MF-IS2</strain>
    </source>
</reference>
<evidence type="ECO:0000313" key="3">
    <source>
        <dbReference type="Proteomes" id="UP000807342"/>
    </source>
</evidence>
<dbReference type="Proteomes" id="UP000807342">
    <property type="component" value="Unassembled WGS sequence"/>
</dbReference>
<evidence type="ECO:0000313" key="2">
    <source>
        <dbReference type="EMBL" id="KAF9447199.1"/>
    </source>
</evidence>
<keyword evidence="3" id="KW-1185">Reference proteome</keyword>
<feature type="region of interest" description="Disordered" evidence="1">
    <location>
        <begin position="148"/>
        <end position="176"/>
    </location>
</feature>